<feature type="transmembrane region" description="Helical" evidence="1">
    <location>
        <begin position="34"/>
        <end position="54"/>
    </location>
</feature>
<dbReference type="EMBL" id="JAACJM010000061">
    <property type="protein sequence ID" value="KAF5353812.1"/>
    <property type="molecule type" value="Genomic_DNA"/>
</dbReference>
<feature type="transmembrane region" description="Helical" evidence="1">
    <location>
        <begin position="12"/>
        <end position="27"/>
    </location>
</feature>
<comment type="caution">
    <text evidence="2">The sequence shown here is derived from an EMBL/GenBank/DDBJ whole genome shotgun (WGS) entry which is preliminary data.</text>
</comment>
<dbReference type="Gene3D" id="1.20.120.1630">
    <property type="match status" value="1"/>
</dbReference>
<dbReference type="InterPro" id="IPR010721">
    <property type="entry name" value="UstE-like"/>
</dbReference>
<proteinExistence type="predicted"/>
<name>A0A8H5D7T4_9AGAR</name>
<reference evidence="2 3" key="1">
    <citation type="journal article" date="2020" name="ISME J.">
        <title>Uncovering the hidden diversity of litter-decomposition mechanisms in mushroom-forming fungi.</title>
        <authorList>
            <person name="Floudas D."/>
            <person name="Bentzer J."/>
            <person name="Ahren D."/>
            <person name="Johansson T."/>
            <person name="Persson P."/>
            <person name="Tunlid A."/>
        </authorList>
    </citation>
    <scope>NUCLEOTIDE SEQUENCE [LARGE SCALE GENOMIC DNA]</scope>
    <source>
        <strain evidence="2 3">CBS 291.85</strain>
    </source>
</reference>
<feature type="transmembrane region" description="Helical" evidence="1">
    <location>
        <begin position="117"/>
        <end position="136"/>
    </location>
</feature>
<keyword evidence="1" id="KW-1133">Transmembrane helix</keyword>
<keyword evidence="1" id="KW-0812">Transmembrane</keyword>
<keyword evidence="3" id="KW-1185">Reference proteome</keyword>
<dbReference type="Proteomes" id="UP000559256">
    <property type="component" value="Unassembled WGS sequence"/>
</dbReference>
<protein>
    <recommendedName>
        <fullName evidence="4">Steroid 5-alpha reductase C-terminal domain-containing protein</fullName>
    </recommendedName>
</protein>
<accession>A0A8H5D7T4</accession>
<organism evidence="2 3">
    <name type="scientific">Tetrapyrgos nigripes</name>
    <dbReference type="NCBI Taxonomy" id="182062"/>
    <lineage>
        <taxon>Eukaryota</taxon>
        <taxon>Fungi</taxon>
        <taxon>Dikarya</taxon>
        <taxon>Basidiomycota</taxon>
        <taxon>Agaricomycotina</taxon>
        <taxon>Agaricomycetes</taxon>
        <taxon>Agaricomycetidae</taxon>
        <taxon>Agaricales</taxon>
        <taxon>Marasmiineae</taxon>
        <taxon>Marasmiaceae</taxon>
        <taxon>Tetrapyrgos</taxon>
    </lineage>
</organism>
<dbReference type="OrthoDB" id="67965at2759"/>
<sequence>MPPILSKLLPPLATAFGVQTLFAIIFVPQQNEKYFDLCGAAGYLSTTIVSLYYPTLRASFSAGKLLPLPPLSSFAPRQLLLTAALGIWAVRLGAFLGQRALKAGGDSRFDEFKKQPLTFTSYWMIQATWTFLVGLPVYLSNIAPASVHPPLGPRDYAAFGLFAASFLFENIADYQKSIWRRSKELKQHDEKFISTGLWGVSRHPNYVGEVGIWTGIWALSTAALQTHHFPKGTVALAGVASPLFTYLLLTNVSGVPPLEKAGDKKFGTDPKWQKYKRTVPVFFPWGPKN</sequence>
<dbReference type="Pfam" id="PF06966">
    <property type="entry name" value="DUF1295"/>
    <property type="match status" value="1"/>
</dbReference>
<dbReference type="AlphaFoldDB" id="A0A8H5D7T4"/>
<dbReference type="PANTHER" id="PTHR32251:SF17">
    <property type="entry name" value="STEROID 5-ALPHA REDUCTASE C-TERMINAL DOMAIN-CONTAINING PROTEIN"/>
    <property type="match status" value="1"/>
</dbReference>
<keyword evidence="1" id="KW-0472">Membrane</keyword>
<gene>
    <name evidence="2" type="ORF">D9758_010565</name>
</gene>
<evidence type="ECO:0008006" key="4">
    <source>
        <dbReference type="Google" id="ProtNLM"/>
    </source>
</evidence>
<evidence type="ECO:0000313" key="3">
    <source>
        <dbReference type="Proteomes" id="UP000559256"/>
    </source>
</evidence>
<evidence type="ECO:0000313" key="2">
    <source>
        <dbReference type="EMBL" id="KAF5353812.1"/>
    </source>
</evidence>
<feature type="transmembrane region" description="Helical" evidence="1">
    <location>
        <begin position="74"/>
        <end position="96"/>
    </location>
</feature>
<evidence type="ECO:0000256" key="1">
    <source>
        <dbReference type="SAM" id="Phobius"/>
    </source>
</evidence>
<dbReference type="GO" id="GO:0016020">
    <property type="term" value="C:membrane"/>
    <property type="evidence" value="ECO:0007669"/>
    <property type="project" value="TreeGrafter"/>
</dbReference>
<dbReference type="PANTHER" id="PTHR32251">
    <property type="entry name" value="3-OXO-5-ALPHA-STEROID 4-DEHYDROGENASE"/>
    <property type="match status" value="1"/>
</dbReference>